<accession>A0A2S8AEC7</accession>
<dbReference type="PANTHER" id="PTHR38011">
    <property type="entry name" value="DIHYDROFOLATE REDUCTASE FAMILY PROTEIN (AFU_ORTHOLOGUE AFUA_8G06820)"/>
    <property type="match status" value="1"/>
</dbReference>
<protein>
    <submittedName>
        <fullName evidence="5">5-amino-6-(5-phosphoribosylamino)uracil reductase</fullName>
    </submittedName>
</protein>
<dbReference type="AlphaFoldDB" id="A0A2S8AEC7"/>
<organism evidence="5 6">
    <name type="scientific">Apibacter adventoris</name>
    <dbReference type="NCBI Taxonomy" id="1679466"/>
    <lineage>
        <taxon>Bacteria</taxon>
        <taxon>Pseudomonadati</taxon>
        <taxon>Bacteroidota</taxon>
        <taxon>Flavobacteriia</taxon>
        <taxon>Flavobacteriales</taxon>
        <taxon>Weeksellaceae</taxon>
        <taxon>Apibacter</taxon>
    </lineage>
</organism>
<dbReference type="GO" id="GO:0008703">
    <property type="term" value="F:5-amino-6-(5-phosphoribosylamino)uracil reductase activity"/>
    <property type="evidence" value="ECO:0007669"/>
    <property type="project" value="InterPro"/>
</dbReference>
<dbReference type="InterPro" id="IPR024072">
    <property type="entry name" value="DHFR-like_dom_sf"/>
</dbReference>
<dbReference type="OrthoDB" id="9800865at2"/>
<dbReference type="EMBL" id="PSZM01000034">
    <property type="protein sequence ID" value="PQL93460.1"/>
    <property type="molecule type" value="Genomic_DNA"/>
</dbReference>
<sequence>MRPRIICHMMTAVDGKITGSFMETDAVDGVNMEYERTNNFYNPQAWLCGRVTTDENFTFYHKPDLDRNASVVPEGDFVAVKDAPMYYVLVDASGRIGWESSDLKYEGRPTAHVIEVLTVKASNAYKDFLRRLNISYIIAGDQNLDCALASEKLHELFGIETLMLSGGGNINGSFLNEGLIDELSLVIAPVTDGSPDTVTLFGRAGCLPEKPPVEFSLLAVEQLSGDGVWLRYSIKK</sequence>
<dbReference type="Gene3D" id="3.40.430.10">
    <property type="entry name" value="Dihydrofolate Reductase, subunit A"/>
    <property type="match status" value="1"/>
</dbReference>
<keyword evidence="2" id="KW-0521">NADP</keyword>
<dbReference type="SUPFAM" id="SSF53597">
    <property type="entry name" value="Dihydrofolate reductase-like"/>
    <property type="match status" value="1"/>
</dbReference>
<name>A0A2S8AEC7_9FLAO</name>
<dbReference type="Proteomes" id="UP000238042">
    <property type="component" value="Unassembled WGS sequence"/>
</dbReference>
<gene>
    <name evidence="5" type="ORF">C4S77_04770</name>
</gene>
<proteinExistence type="predicted"/>
<evidence type="ECO:0000256" key="3">
    <source>
        <dbReference type="ARBA" id="ARBA00023002"/>
    </source>
</evidence>
<comment type="pathway">
    <text evidence="1">Cofactor biosynthesis; riboflavin biosynthesis.</text>
</comment>
<keyword evidence="3" id="KW-0560">Oxidoreductase</keyword>
<dbReference type="GO" id="GO:0009231">
    <property type="term" value="P:riboflavin biosynthetic process"/>
    <property type="evidence" value="ECO:0007669"/>
    <property type="project" value="InterPro"/>
</dbReference>
<dbReference type="InterPro" id="IPR002734">
    <property type="entry name" value="RibDG_C"/>
</dbReference>
<keyword evidence="6" id="KW-1185">Reference proteome</keyword>
<dbReference type="PANTHER" id="PTHR38011:SF7">
    <property type="entry name" value="2,5-DIAMINO-6-RIBOSYLAMINO-4(3H)-PYRIMIDINONE 5'-PHOSPHATE REDUCTASE"/>
    <property type="match status" value="1"/>
</dbReference>
<evidence type="ECO:0000259" key="4">
    <source>
        <dbReference type="Pfam" id="PF01872"/>
    </source>
</evidence>
<dbReference type="RefSeq" id="WP_105246458.1">
    <property type="nucleotide sequence ID" value="NZ_PSZM01000034.1"/>
</dbReference>
<evidence type="ECO:0000256" key="1">
    <source>
        <dbReference type="ARBA" id="ARBA00005104"/>
    </source>
</evidence>
<reference evidence="5 6" key="1">
    <citation type="submission" date="2018-02" db="EMBL/GenBank/DDBJ databases">
        <title>Genome sequences of Apibacter spp., gut symbionts of Asian honey bees.</title>
        <authorList>
            <person name="Kwong W.K."/>
            <person name="Steele M.I."/>
            <person name="Moran N.A."/>
        </authorList>
    </citation>
    <scope>NUCLEOTIDE SEQUENCE [LARGE SCALE GENOMIC DNA]</scope>
    <source>
        <strain evidence="6">wkB301</strain>
    </source>
</reference>
<evidence type="ECO:0000256" key="2">
    <source>
        <dbReference type="ARBA" id="ARBA00022857"/>
    </source>
</evidence>
<dbReference type="Pfam" id="PF01872">
    <property type="entry name" value="RibD_C"/>
    <property type="match status" value="1"/>
</dbReference>
<evidence type="ECO:0000313" key="5">
    <source>
        <dbReference type="EMBL" id="PQL93460.1"/>
    </source>
</evidence>
<comment type="caution">
    <text evidence="5">The sequence shown here is derived from an EMBL/GenBank/DDBJ whole genome shotgun (WGS) entry which is preliminary data.</text>
</comment>
<feature type="domain" description="Bacterial bifunctional deaminase-reductase C-terminal" evidence="4">
    <location>
        <begin position="4"/>
        <end position="224"/>
    </location>
</feature>
<evidence type="ECO:0000313" key="6">
    <source>
        <dbReference type="Proteomes" id="UP000238042"/>
    </source>
</evidence>
<dbReference type="InterPro" id="IPR050765">
    <property type="entry name" value="Riboflavin_Biosynth_HTPR"/>
</dbReference>